<feature type="region of interest" description="Allosteric domain" evidence="14">
    <location>
        <begin position="986"/>
        <end position="1131"/>
    </location>
</feature>
<dbReference type="GO" id="GO:0004088">
    <property type="term" value="F:carbamoyl-phosphate synthase (glutamine-hydrolyzing) activity"/>
    <property type="evidence" value="ECO:0007669"/>
    <property type="project" value="UniProtKB-EC"/>
</dbReference>
<evidence type="ECO:0000313" key="17">
    <source>
        <dbReference type="EMBL" id="MBM7079786.1"/>
    </source>
</evidence>
<dbReference type="InterPro" id="IPR013815">
    <property type="entry name" value="ATP_grasp_subdomain_1"/>
</dbReference>
<feature type="binding site" evidence="14">
    <location>
        <position position="875"/>
    </location>
    <ligand>
        <name>ATP</name>
        <dbReference type="ChEBI" id="CHEBI:30616"/>
        <label>2</label>
    </ligand>
</feature>
<comment type="caution">
    <text evidence="17">The sequence shown here is derived from an EMBL/GenBank/DDBJ whole genome shotgun (WGS) entry which is preliminary data.</text>
</comment>
<evidence type="ECO:0000256" key="3">
    <source>
        <dbReference type="ARBA" id="ARBA00022571"/>
    </source>
</evidence>
<feature type="binding site" evidence="14">
    <location>
        <position position="217"/>
    </location>
    <ligand>
        <name>ATP</name>
        <dbReference type="ChEBI" id="CHEBI:30616"/>
        <label>1</label>
    </ligand>
</feature>
<evidence type="ECO:0000256" key="7">
    <source>
        <dbReference type="ARBA" id="ARBA00022737"/>
    </source>
</evidence>
<feature type="binding site" evidence="14">
    <location>
        <position position="877"/>
    </location>
    <ligand>
        <name>Mg(2+)</name>
        <dbReference type="ChEBI" id="CHEBI:18420"/>
        <label>4</label>
    </ligand>
</feature>
<keyword evidence="3 14" id="KW-0055">Arginine biosynthesis</keyword>
<feature type="domain" description="MGS-like" evidence="16">
    <location>
        <begin position="986"/>
        <end position="1130"/>
    </location>
</feature>
<keyword evidence="5 14" id="KW-0028">Amino-acid biosynthesis</keyword>
<comment type="pathway">
    <text evidence="14">Pyrimidine metabolism; UMP biosynthesis via de novo pathway; (S)-dihydroorotate from bicarbonate: step 1/3.</text>
</comment>
<dbReference type="InterPro" id="IPR011761">
    <property type="entry name" value="ATP-grasp"/>
</dbReference>
<evidence type="ECO:0000313" key="18">
    <source>
        <dbReference type="Proteomes" id="UP001518872"/>
    </source>
</evidence>
<dbReference type="Pfam" id="PF25596">
    <property type="entry name" value="CPSase_L_D1"/>
    <property type="match status" value="2"/>
</dbReference>
<feature type="binding site" evidence="14">
    <location>
        <position position="863"/>
    </location>
    <ligand>
        <name>Mn(2+)</name>
        <dbReference type="ChEBI" id="CHEBI:29035"/>
        <label>3</label>
    </ligand>
</feature>
<keyword evidence="8 14" id="KW-0547">Nucleotide-binding</keyword>
<accession>A0ABS2J2K0</accession>
<feature type="binding site" evidence="14">
    <location>
        <position position="310"/>
    </location>
    <ligand>
        <name>Mg(2+)</name>
        <dbReference type="ChEBI" id="CHEBI:18420"/>
        <label>2</label>
    </ligand>
</feature>
<dbReference type="InterPro" id="IPR011607">
    <property type="entry name" value="MGS-like_dom"/>
</dbReference>
<dbReference type="InterPro" id="IPR005483">
    <property type="entry name" value="CPSase_dom"/>
</dbReference>
<sequence>MPKRDDLKHILVIGSGPIVIGQACEFDYSGTQACRVLRSEGIRVSLVNSNPATIMTDPEFADATYVEPITPEFVELVIAKERPDALLPTLGGQTALNTAVALHAAGVLDKYGVELIGANIEAINRGEDRQLFKEIVAKAGVRLGLADPDALVPRSRVCHSMDEVRETVAELGLPVVIRPSFTMGGLGSGMAHTDEDLDRIAGAGLAASPVHEVLIEESVLGWKEYELELMRDRHDNVVVVCSIENVDPMGVHTGDSVTVAPAMTLTDREYQNLRDLGIAVLREVGVDTGGCNIQFAVNPADGRIVVIEMNPRVSRSSALASKATGFPIAKIAAKLAIGYTLDEIPNDITLKTPAAFEPTLDYVVVKIPRFAFEKFPGADPELTTTMKSVGEAMSLGRNFTEALNKAMRSMETKSSGFWTTPDPQGATRENTLAALGMPHDGRLYTVERALRLGASVAEVSAASGGIDPWFLDQIAGLVELRAEIVAAPVLDAGLLRRAKRAGLSDRQLAALRPELAAEDGVRTLRHRLDVRPVYKTVDTCAAEFEATTPYHYSTYDEETEVAASDRPKVLILGSGPNRIGQGIEFDYSCVHAVQALRAAPRGTAGAVAADAAGSVGYETVMVNCNPETVSTDYDTADRLYFEPLTFEDVLEVWHAEDSSGRAAGGPGVVGVIVQLGGQTPLGLAQRLKDAGVPVVGTSPESIHLAEERGAFGLVLARAGLRAPAHGMATSYDEAKAIADEIGYPVLVRPSYVLGGRGMEIVYDDATLRDYIGRATDISPDHPVLVDRFLDDAIEIDVDALCDADGEVYLGGVMEHIEEAGIHSGDSSCALPPITLAGSHLSEVRRYTEAIARGVGVRGLLNVQYALKDDMLYVLEANPRASRTVPFVSKATAVPLAKAAARIALGATIAELRAEGLLPATGDGGELPPDAPIAVKEAVLPFKRFRTPTGKGVDSLLGPEMKSTGEVMGIDTSFGHAFAKSQSAAYGSLPTTGRIFVSVANRDKRAMIFPIKRLADLGFEIVATAGTAELLRRHGIACEQIRKHYQSGEGADAVSMILAGDVALVVNTPQGSGASARSDGYEIRSAAVTADIPCITTVPGVAAAVMGIEARIRGDMRVRPLQELHAALRAAQ</sequence>
<dbReference type="EC" id="6.3.4.16" evidence="14"/>
<dbReference type="EC" id="6.3.5.5" evidence="14"/>
<dbReference type="SMART" id="SM01096">
    <property type="entry name" value="CPSase_L_D3"/>
    <property type="match status" value="1"/>
</dbReference>
<dbReference type="PROSITE" id="PS00867">
    <property type="entry name" value="CPSASE_2"/>
    <property type="match status" value="2"/>
</dbReference>
<dbReference type="SUPFAM" id="SSF52335">
    <property type="entry name" value="Methylglyoxal synthase-like"/>
    <property type="match status" value="1"/>
</dbReference>
<dbReference type="PANTHER" id="PTHR11405">
    <property type="entry name" value="CARBAMOYLTRANSFERASE FAMILY MEMBER"/>
    <property type="match status" value="1"/>
</dbReference>
<dbReference type="InterPro" id="IPR036914">
    <property type="entry name" value="MGS-like_dom_sf"/>
</dbReference>
<feature type="binding site" evidence="14">
    <location>
        <position position="822"/>
    </location>
    <ligand>
        <name>ATP</name>
        <dbReference type="ChEBI" id="CHEBI:30616"/>
        <label>2</label>
    </ligand>
</feature>
<evidence type="ECO:0000256" key="9">
    <source>
        <dbReference type="ARBA" id="ARBA00022840"/>
    </source>
</evidence>
<feature type="binding site" evidence="14">
    <location>
        <position position="875"/>
    </location>
    <ligand>
        <name>Mg(2+)</name>
        <dbReference type="ChEBI" id="CHEBI:18420"/>
        <label>3</label>
    </ligand>
</feature>
<dbReference type="Gene3D" id="3.30.1490.20">
    <property type="entry name" value="ATP-grasp fold, A domain"/>
    <property type="match status" value="1"/>
</dbReference>
<feature type="binding site" evidence="14">
    <location>
        <position position="748"/>
    </location>
    <ligand>
        <name>ATP</name>
        <dbReference type="ChEBI" id="CHEBI:30616"/>
        <label>2</label>
    </ligand>
</feature>
<feature type="binding site" evidence="14">
    <location>
        <position position="821"/>
    </location>
    <ligand>
        <name>ATP</name>
        <dbReference type="ChEBI" id="CHEBI:30616"/>
        <label>2</label>
    </ligand>
</feature>
<dbReference type="InterPro" id="IPR005480">
    <property type="entry name" value="CPSase_lsu_oligo"/>
</dbReference>
<feature type="region of interest" description="Oligomerization domain" evidence="14">
    <location>
        <begin position="412"/>
        <end position="561"/>
    </location>
</feature>
<feature type="binding site" evidence="14">
    <location>
        <position position="308"/>
    </location>
    <ligand>
        <name>Mg(2+)</name>
        <dbReference type="ChEBI" id="CHEBI:18420"/>
        <label>2</label>
    </ligand>
</feature>
<keyword evidence="4 14" id="KW-0436">Ligase</keyword>
<feature type="binding site" evidence="14">
    <location>
        <position position="224"/>
    </location>
    <ligand>
        <name>ATP</name>
        <dbReference type="ChEBI" id="CHEBI:30616"/>
        <label>1</label>
    </ligand>
</feature>
<keyword evidence="18" id="KW-1185">Reference proteome</keyword>
<keyword evidence="7 14" id="KW-0677">Repeat</keyword>
<evidence type="ECO:0000256" key="14">
    <source>
        <dbReference type="HAMAP-Rule" id="MF_01210"/>
    </source>
</evidence>
<dbReference type="PROSITE" id="PS51855">
    <property type="entry name" value="MGS"/>
    <property type="match status" value="1"/>
</dbReference>
<feature type="binding site" evidence="14">
    <location>
        <position position="863"/>
    </location>
    <ligand>
        <name>ATP</name>
        <dbReference type="ChEBI" id="CHEBI:30616"/>
        <label>2</label>
    </ligand>
</feature>
<comment type="domain">
    <text evidence="14">The large subunit is composed of 2 ATP-grasp domains that are involved in binding the 2 ATP molecules needed for carbamoyl phosphate synthesis. The N-terminal ATP-grasp domain (referred to as the carboxyphosphate synthetic component) catalyzes the ATP-dependent phosphorylation of hydrogencarbonate to carboxyphosphate and the subsequent nucleophilic attack by ammonia to form a carbamate intermediate. The C-terminal ATP-grasp domain (referred to as the carbamoyl phosphate synthetic component) then catalyzes the phosphorylation of carbamate with the second ATP to form the end product carbamoyl phosphate. The reactive and unstable enzyme intermediates are sequentially channeled from one active site to the next through the interior of the protein over a distance of at least 96 A.</text>
</comment>
<feature type="binding site" evidence="14">
    <location>
        <position position="250"/>
    </location>
    <ligand>
        <name>ATP</name>
        <dbReference type="ChEBI" id="CHEBI:30616"/>
        <label>1</label>
    </ligand>
</feature>
<feature type="binding site" evidence="14">
    <location>
        <position position="252"/>
    </location>
    <ligand>
        <name>ATP</name>
        <dbReference type="ChEBI" id="CHEBI:30616"/>
        <label>1</label>
    </ligand>
</feature>
<keyword evidence="11 14" id="KW-0665">Pyrimidine biosynthesis</keyword>
<dbReference type="InterPro" id="IPR058047">
    <property type="entry name" value="CPSase_preATP-grasp"/>
</dbReference>
<feature type="binding site" evidence="14">
    <location>
        <position position="875"/>
    </location>
    <ligand>
        <name>Mn(2+)</name>
        <dbReference type="ChEBI" id="CHEBI:29035"/>
        <label>3</label>
    </ligand>
</feature>
<dbReference type="EMBL" id="JAFEUC010000015">
    <property type="protein sequence ID" value="MBM7079786.1"/>
    <property type="molecule type" value="Genomic_DNA"/>
</dbReference>
<feature type="binding site" evidence="14">
    <location>
        <position position="251"/>
    </location>
    <ligand>
        <name>ATP</name>
        <dbReference type="ChEBI" id="CHEBI:30616"/>
        <label>1</label>
    </ligand>
</feature>
<evidence type="ECO:0000256" key="1">
    <source>
        <dbReference type="ARBA" id="ARBA00005077"/>
    </source>
</evidence>
<dbReference type="SUPFAM" id="SSF48108">
    <property type="entry name" value="Carbamoyl phosphate synthetase, large subunit connection domain"/>
    <property type="match status" value="1"/>
</dbReference>
<dbReference type="PANTHER" id="PTHR11405:SF53">
    <property type="entry name" value="CARBAMOYL-PHOSPHATE SYNTHASE [AMMONIA], MITOCHONDRIAL"/>
    <property type="match status" value="1"/>
</dbReference>
<feature type="binding site" evidence="14">
    <location>
        <position position="294"/>
    </location>
    <ligand>
        <name>ATP</name>
        <dbReference type="ChEBI" id="CHEBI:30616"/>
        <label>1</label>
    </ligand>
</feature>
<dbReference type="CDD" id="cd01424">
    <property type="entry name" value="MGS_CPS_II"/>
    <property type="match status" value="1"/>
</dbReference>
<dbReference type="InterPro" id="IPR006275">
    <property type="entry name" value="CPSase_lsu"/>
</dbReference>
<feature type="binding site" evidence="14">
    <location>
        <position position="185"/>
    </location>
    <ligand>
        <name>ATP</name>
        <dbReference type="ChEBI" id="CHEBI:30616"/>
        <label>1</label>
    </ligand>
</feature>
<organism evidence="17 18">
    <name type="scientific">Micromonospora humida</name>
    <dbReference type="NCBI Taxonomy" id="2809018"/>
    <lineage>
        <taxon>Bacteria</taxon>
        <taxon>Bacillati</taxon>
        <taxon>Actinomycetota</taxon>
        <taxon>Actinomycetes</taxon>
        <taxon>Micromonosporales</taxon>
        <taxon>Micromonosporaceae</taxon>
        <taxon>Micromonospora</taxon>
    </lineage>
</organism>
<feature type="binding site" evidence="14">
    <location>
        <position position="308"/>
    </location>
    <ligand>
        <name>ATP</name>
        <dbReference type="ChEBI" id="CHEBI:30616"/>
        <label>1</label>
    </ligand>
</feature>
<feature type="binding site" evidence="14">
    <location>
        <position position="875"/>
    </location>
    <ligand>
        <name>Mg(2+)</name>
        <dbReference type="ChEBI" id="CHEBI:18420"/>
        <label>4</label>
    </ligand>
</feature>
<dbReference type="Pfam" id="PF02142">
    <property type="entry name" value="MGS"/>
    <property type="match status" value="1"/>
</dbReference>
<dbReference type="Gene3D" id="1.10.1030.10">
    <property type="entry name" value="Carbamoyl-phosphate synthetase, large subunit oligomerisation domain"/>
    <property type="match status" value="1"/>
</dbReference>
<comment type="similarity">
    <text evidence="2 14">Belongs to the CarB family.</text>
</comment>
<feature type="binding site" evidence="14">
    <location>
        <position position="178"/>
    </location>
    <ligand>
        <name>ATP</name>
        <dbReference type="ChEBI" id="CHEBI:30616"/>
        <label>1</label>
    </ligand>
</feature>
<dbReference type="NCBIfam" id="NF003671">
    <property type="entry name" value="PRK05294.1"/>
    <property type="match status" value="1"/>
</dbReference>
<dbReference type="InterPro" id="IPR005479">
    <property type="entry name" value="CPAse_ATP-bd"/>
</dbReference>
<dbReference type="SMART" id="SM00851">
    <property type="entry name" value="MGS"/>
    <property type="match status" value="1"/>
</dbReference>
<evidence type="ECO:0000256" key="12">
    <source>
        <dbReference type="ARBA" id="ARBA00023211"/>
    </source>
</evidence>
<dbReference type="InterPro" id="IPR036897">
    <property type="entry name" value="CarbamoylP_synth_lsu_oligo_sf"/>
</dbReference>
<dbReference type="SUPFAM" id="SSF56059">
    <property type="entry name" value="Glutathione synthetase ATP-binding domain-like"/>
    <property type="match status" value="2"/>
</dbReference>
<proteinExistence type="inferred from homology"/>
<feature type="binding site" evidence="14">
    <location>
        <position position="875"/>
    </location>
    <ligand>
        <name>Mn(2+)</name>
        <dbReference type="ChEBI" id="CHEBI:29035"/>
        <label>4</label>
    </ligand>
</feature>
<comment type="caution">
    <text evidence="14">Lacks conserved residue(s) required for the propagation of feature annotation.</text>
</comment>
<dbReference type="SUPFAM" id="SSF52440">
    <property type="entry name" value="PreATP-grasp domain"/>
    <property type="match status" value="2"/>
</dbReference>
<reference evidence="17 18" key="1">
    <citation type="submission" date="2021-02" db="EMBL/GenBank/DDBJ databases">
        <authorList>
            <person name="Ra J.-S."/>
        </authorList>
    </citation>
    <scope>NUCLEOTIDE SEQUENCE [LARGE SCALE GENOMIC DNA]</scope>
    <source>
        <strain evidence="17 18">MMS20-R1-14</strain>
    </source>
</reference>
<feature type="region of interest" description="Carboxyphosphate synthetic domain" evidence="14">
    <location>
        <begin position="1"/>
        <end position="411"/>
    </location>
</feature>
<comment type="subunit">
    <text evidence="14">Composed of two chains; the small (or glutamine) chain promotes the hydrolysis of glutamine to ammonia, which is used by the large (or ammonia) chain to synthesize carbamoyl phosphate. Tetramer of heterodimers (alpha,beta)4.</text>
</comment>
<feature type="binding site" evidence="14">
    <location>
        <position position="219"/>
    </location>
    <ligand>
        <name>ATP</name>
        <dbReference type="ChEBI" id="CHEBI:30616"/>
        <label>1</label>
    </ligand>
</feature>
<evidence type="ECO:0000256" key="2">
    <source>
        <dbReference type="ARBA" id="ARBA00009799"/>
    </source>
</evidence>
<dbReference type="RefSeq" id="WP_204927585.1">
    <property type="nucleotide sequence ID" value="NZ_JAFEUC010000015.1"/>
</dbReference>
<evidence type="ECO:0000256" key="8">
    <source>
        <dbReference type="ARBA" id="ARBA00022741"/>
    </source>
</evidence>
<dbReference type="PROSITE" id="PS50975">
    <property type="entry name" value="ATP_GRASP"/>
    <property type="match status" value="2"/>
</dbReference>
<feature type="binding site" evidence="14">
    <location>
        <position position="820"/>
    </location>
    <ligand>
        <name>ATP</name>
        <dbReference type="ChEBI" id="CHEBI:30616"/>
        <label>2</label>
    </ligand>
</feature>
<comment type="pathway">
    <text evidence="1 14">Amino-acid biosynthesis; L-arginine biosynthesis; carbamoyl phosphate from bicarbonate: step 1/1.</text>
</comment>
<feature type="binding site" evidence="14">
    <location>
        <position position="308"/>
    </location>
    <ligand>
        <name>Mn(2+)</name>
        <dbReference type="ChEBI" id="CHEBI:29035"/>
        <label>1</label>
    </ligand>
</feature>
<keyword evidence="10" id="KW-0460">Magnesium</keyword>
<evidence type="ECO:0000256" key="6">
    <source>
        <dbReference type="ARBA" id="ARBA00022723"/>
    </source>
</evidence>
<name>A0ABS2J2K0_9ACTN</name>
<feature type="binding site" evidence="14">
    <location>
        <position position="310"/>
    </location>
    <ligand>
        <name>Mn(2+)</name>
        <dbReference type="ChEBI" id="CHEBI:29035"/>
        <label>2</label>
    </ligand>
</feature>
<evidence type="ECO:0000256" key="4">
    <source>
        <dbReference type="ARBA" id="ARBA00022598"/>
    </source>
</evidence>
<evidence type="ECO:0000256" key="5">
    <source>
        <dbReference type="ARBA" id="ARBA00022605"/>
    </source>
</evidence>
<dbReference type="HAMAP" id="MF_01210_B">
    <property type="entry name" value="CPSase_L_chain_B"/>
    <property type="match status" value="1"/>
</dbReference>
<evidence type="ECO:0000259" key="15">
    <source>
        <dbReference type="PROSITE" id="PS50975"/>
    </source>
</evidence>
<feature type="binding site" evidence="14">
    <location>
        <position position="308"/>
    </location>
    <ligand>
        <name>Mn(2+)</name>
        <dbReference type="ChEBI" id="CHEBI:29035"/>
        <label>2</label>
    </ligand>
</feature>
<feature type="binding site" evidence="14">
    <location>
        <position position="308"/>
    </location>
    <ligand>
        <name>Mg(2+)</name>
        <dbReference type="ChEBI" id="CHEBI:18420"/>
        <label>1</label>
    </ligand>
</feature>
<feature type="domain" description="ATP-grasp" evidence="15">
    <location>
        <begin position="712"/>
        <end position="904"/>
    </location>
</feature>
<comment type="catalytic activity">
    <reaction evidence="13 14">
        <text>hydrogencarbonate + NH4(+) + 2 ATP = carbamoyl phosphate + 2 ADP + phosphate + 2 H(+)</text>
        <dbReference type="Rhea" id="RHEA:18029"/>
        <dbReference type="ChEBI" id="CHEBI:15378"/>
        <dbReference type="ChEBI" id="CHEBI:17544"/>
        <dbReference type="ChEBI" id="CHEBI:28938"/>
        <dbReference type="ChEBI" id="CHEBI:30616"/>
        <dbReference type="ChEBI" id="CHEBI:43474"/>
        <dbReference type="ChEBI" id="CHEBI:58228"/>
        <dbReference type="ChEBI" id="CHEBI:456216"/>
        <dbReference type="EC" id="6.3.4.16"/>
    </reaction>
</comment>
<feature type="binding site" evidence="14">
    <location>
        <position position="823"/>
    </location>
    <ligand>
        <name>ATP</name>
        <dbReference type="ChEBI" id="CHEBI:30616"/>
        <label>2</label>
    </ligand>
</feature>
<keyword evidence="9 14" id="KW-0067">ATP-binding</keyword>
<feature type="domain" description="ATP-grasp" evidence="15">
    <location>
        <begin position="142"/>
        <end position="337"/>
    </location>
</feature>
<evidence type="ECO:0000256" key="13">
    <source>
        <dbReference type="ARBA" id="ARBA00047359"/>
    </source>
</evidence>
<feature type="binding site" evidence="14">
    <location>
        <position position="129"/>
    </location>
    <ligand>
        <name>ATP</name>
        <dbReference type="ChEBI" id="CHEBI:30616"/>
        <label>1</label>
    </ligand>
</feature>
<feature type="binding site" evidence="14">
    <location>
        <position position="789"/>
    </location>
    <ligand>
        <name>ATP</name>
        <dbReference type="ChEBI" id="CHEBI:30616"/>
        <label>2</label>
    </ligand>
</feature>
<keyword evidence="12" id="KW-0464">Manganese</keyword>
<comment type="catalytic activity">
    <reaction evidence="14">
        <text>hydrogencarbonate + L-glutamine + 2 ATP + H2O = carbamoyl phosphate + L-glutamate + 2 ADP + phosphate + 2 H(+)</text>
        <dbReference type="Rhea" id="RHEA:18633"/>
        <dbReference type="ChEBI" id="CHEBI:15377"/>
        <dbReference type="ChEBI" id="CHEBI:15378"/>
        <dbReference type="ChEBI" id="CHEBI:17544"/>
        <dbReference type="ChEBI" id="CHEBI:29985"/>
        <dbReference type="ChEBI" id="CHEBI:30616"/>
        <dbReference type="ChEBI" id="CHEBI:43474"/>
        <dbReference type="ChEBI" id="CHEBI:58228"/>
        <dbReference type="ChEBI" id="CHEBI:58359"/>
        <dbReference type="ChEBI" id="CHEBI:456216"/>
        <dbReference type="EC" id="6.3.5.5"/>
    </reaction>
</comment>
<dbReference type="PROSITE" id="PS00866">
    <property type="entry name" value="CPSASE_1"/>
    <property type="match status" value="1"/>
</dbReference>
<evidence type="ECO:0000256" key="11">
    <source>
        <dbReference type="ARBA" id="ARBA00022975"/>
    </source>
</evidence>
<dbReference type="Proteomes" id="UP001518872">
    <property type="component" value="Unassembled WGS sequence"/>
</dbReference>
<feature type="binding site" evidence="14">
    <location>
        <position position="877"/>
    </location>
    <ligand>
        <name>Mn(2+)</name>
        <dbReference type="ChEBI" id="CHEBI:29035"/>
        <label>4</label>
    </ligand>
</feature>
<evidence type="ECO:0000259" key="16">
    <source>
        <dbReference type="PROSITE" id="PS51855"/>
    </source>
</evidence>
<comment type="cofactor">
    <cofactor evidence="14">
        <name>Mg(2+)</name>
        <dbReference type="ChEBI" id="CHEBI:18420"/>
    </cofactor>
    <cofactor evidence="14">
        <name>Mn(2+)</name>
        <dbReference type="ChEBI" id="CHEBI:29035"/>
    </cofactor>
    <text evidence="14">Binds 4 Mg(2+) or Mn(2+) ions per subunit.</text>
</comment>
<feature type="binding site" evidence="14">
    <location>
        <position position="294"/>
    </location>
    <ligand>
        <name>Mn(2+)</name>
        <dbReference type="ChEBI" id="CHEBI:29035"/>
        <label>1</label>
    </ligand>
</feature>
<dbReference type="NCBIfam" id="NF009455">
    <property type="entry name" value="PRK12815.1"/>
    <property type="match status" value="1"/>
</dbReference>
<dbReference type="InterPro" id="IPR016185">
    <property type="entry name" value="PreATP-grasp_dom_sf"/>
</dbReference>
<evidence type="ECO:0000256" key="10">
    <source>
        <dbReference type="ARBA" id="ARBA00022842"/>
    </source>
</evidence>
<dbReference type="Gene3D" id="3.30.470.20">
    <property type="entry name" value="ATP-grasp fold, B domain"/>
    <property type="match status" value="2"/>
</dbReference>
<dbReference type="NCBIfam" id="TIGR01369">
    <property type="entry name" value="CPSaseII_lrg"/>
    <property type="match status" value="1"/>
</dbReference>
<protein>
    <recommendedName>
        <fullName evidence="14">Carbamoyl phosphate synthase large chain</fullName>
        <ecNumber evidence="14">6.3.4.16</ecNumber>
        <ecNumber evidence="14">6.3.5.5</ecNumber>
    </recommendedName>
    <alternativeName>
        <fullName evidence="14">Carbamoyl phosphate synthetase ammonia chain</fullName>
    </alternativeName>
</protein>
<feature type="binding site" evidence="14">
    <location>
        <position position="863"/>
    </location>
    <ligand>
        <name>Mg(2+)</name>
        <dbReference type="ChEBI" id="CHEBI:18420"/>
        <label>3</label>
    </ligand>
</feature>
<dbReference type="PROSITE" id="PS51257">
    <property type="entry name" value="PROKAR_LIPOPROTEIN"/>
    <property type="match status" value="1"/>
</dbReference>
<comment type="function">
    <text evidence="14">Large subunit of the glutamine-dependent carbamoyl phosphate synthetase (CPSase). CPSase catalyzes the formation of carbamoyl phosphate from the ammonia moiety of glutamine, carbonate, and phosphate donated by ATP, constituting the first step of 2 biosynthetic pathways, one leading to arginine and/or urea and the other to pyrimidine nucleotides. The large subunit (synthetase) binds the substrates ammonia (free or transferred from glutamine from the small subunit), hydrogencarbonate and ATP and carries out an ATP-coupled ligase reaction, activating hydrogencarbonate by forming carboxy phosphate which reacts with ammonia to form carbamoyl phosphate.</text>
</comment>
<dbReference type="Gene3D" id="3.40.50.1380">
    <property type="entry name" value="Methylglyoxal synthase-like domain"/>
    <property type="match status" value="1"/>
</dbReference>
<feature type="binding site" evidence="14">
    <location>
        <position position="787"/>
    </location>
    <ligand>
        <name>ATP</name>
        <dbReference type="ChEBI" id="CHEBI:30616"/>
        <label>2</label>
    </ligand>
</feature>
<gene>
    <name evidence="14 17" type="primary">carB</name>
    <name evidence="17" type="ORF">JQX11_26080</name>
</gene>
<feature type="binding site" evidence="14">
    <location>
        <position position="184"/>
    </location>
    <ligand>
        <name>ATP</name>
        <dbReference type="ChEBI" id="CHEBI:30616"/>
        <label>1</label>
    </ligand>
</feature>
<dbReference type="InterPro" id="IPR033937">
    <property type="entry name" value="MGS_CPS_CarB"/>
</dbReference>
<keyword evidence="6" id="KW-0479">Metal-binding</keyword>
<dbReference type="Gene3D" id="3.40.50.20">
    <property type="match status" value="2"/>
</dbReference>
<feature type="binding site" evidence="14">
    <location>
        <position position="294"/>
    </location>
    <ligand>
        <name>Mg(2+)</name>
        <dbReference type="ChEBI" id="CHEBI:18420"/>
        <label>1</label>
    </ligand>
</feature>
<dbReference type="Pfam" id="PF02787">
    <property type="entry name" value="CPSase_L_D3"/>
    <property type="match status" value="1"/>
</dbReference>
<dbReference type="PRINTS" id="PR00098">
    <property type="entry name" value="CPSASE"/>
</dbReference>
<dbReference type="Pfam" id="PF02786">
    <property type="entry name" value="CPSase_L_D2"/>
    <property type="match status" value="2"/>
</dbReference>
<feature type="binding site" evidence="14">
    <location>
        <position position="794"/>
    </location>
    <ligand>
        <name>ATP</name>
        <dbReference type="ChEBI" id="CHEBI:30616"/>
        <label>2</label>
    </ligand>
</feature>